<keyword evidence="1" id="KW-0812">Transmembrane</keyword>
<dbReference type="HOGENOM" id="CLU_1392983_0_0_1"/>
<dbReference type="InParanoid" id="F6ZU78"/>
<dbReference type="Proteomes" id="UP000008144">
    <property type="component" value="Chromosome 2"/>
</dbReference>
<accession>F6ZU78</accession>
<reference evidence="3" key="1">
    <citation type="journal article" date="2002" name="Science">
        <title>The draft genome of Ciona intestinalis: insights into chordate and vertebrate origins.</title>
        <authorList>
            <person name="Dehal P."/>
            <person name="Satou Y."/>
            <person name="Campbell R.K."/>
            <person name="Chapman J."/>
            <person name="Degnan B."/>
            <person name="De Tomaso A."/>
            <person name="Davidson B."/>
            <person name="Di Gregorio A."/>
            <person name="Gelpke M."/>
            <person name="Goodstein D.M."/>
            <person name="Harafuji N."/>
            <person name="Hastings K.E."/>
            <person name="Ho I."/>
            <person name="Hotta K."/>
            <person name="Huang W."/>
            <person name="Kawashima T."/>
            <person name="Lemaire P."/>
            <person name="Martinez D."/>
            <person name="Meinertzhagen I.A."/>
            <person name="Necula S."/>
            <person name="Nonaka M."/>
            <person name="Putnam N."/>
            <person name="Rash S."/>
            <person name="Saiga H."/>
            <person name="Satake M."/>
            <person name="Terry A."/>
            <person name="Yamada L."/>
            <person name="Wang H.G."/>
            <person name="Awazu S."/>
            <person name="Azumi K."/>
            <person name="Boore J."/>
            <person name="Branno M."/>
            <person name="Chin-Bow S."/>
            <person name="DeSantis R."/>
            <person name="Doyle S."/>
            <person name="Francino P."/>
            <person name="Keys D.N."/>
            <person name="Haga S."/>
            <person name="Hayashi H."/>
            <person name="Hino K."/>
            <person name="Imai K.S."/>
            <person name="Inaba K."/>
            <person name="Kano S."/>
            <person name="Kobayashi K."/>
            <person name="Kobayashi M."/>
            <person name="Lee B.I."/>
            <person name="Makabe K.W."/>
            <person name="Manohar C."/>
            <person name="Matassi G."/>
            <person name="Medina M."/>
            <person name="Mochizuki Y."/>
            <person name="Mount S."/>
            <person name="Morishita T."/>
            <person name="Miura S."/>
            <person name="Nakayama A."/>
            <person name="Nishizaka S."/>
            <person name="Nomoto H."/>
            <person name="Ohta F."/>
            <person name="Oishi K."/>
            <person name="Rigoutsos I."/>
            <person name="Sano M."/>
            <person name="Sasaki A."/>
            <person name="Sasakura Y."/>
            <person name="Shoguchi E."/>
            <person name="Shin-i T."/>
            <person name="Spagnuolo A."/>
            <person name="Stainier D."/>
            <person name="Suzuki M.M."/>
            <person name="Tassy O."/>
            <person name="Takatori N."/>
            <person name="Tokuoka M."/>
            <person name="Yagi K."/>
            <person name="Yoshizaki F."/>
            <person name="Wada S."/>
            <person name="Zhang C."/>
            <person name="Hyatt P.D."/>
            <person name="Larimer F."/>
            <person name="Detter C."/>
            <person name="Doggett N."/>
            <person name="Glavina T."/>
            <person name="Hawkins T."/>
            <person name="Richardson P."/>
            <person name="Lucas S."/>
            <person name="Kohara Y."/>
            <person name="Levine M."/>
            <person name="Satoh N."/>
            <person name="Rokhsar D.S."/>
        </authorList>
    </citation>
    <scope>NUCLEOTIDE SEQUENCE [LARGE SCALE GENOMIC DNA]</scope>
</reference>
<dbReference type="AlphaFoldDB" id="F6ZU78"/>
<keyword evidence="1" id="KW-0472">Membrane</keyword>
<protein>
    <submittedName>
        <fullName evidence="2">Uncharacterized protein</fullName>
    </submittedName>
</protein>
<evidence type="ECO:0000256" key="1">
    <source>
        <dbReference type="SAM" id="Phobius"/>
    </source>
</evidence>
<evidence type="ECO:0000313" key="2">
    <source>
        <dbReference type="Ensembl" id="ENSCINP00000021891.2"/>
    </source>
</evidence>
<reference evidence="2" key="4">
    <citation type="submission" date="2025-09" db="UniProtKB">
        <authorList>
            <consortium name="Ensembl"/>
        </authorList>
    </citation>
    <scope>IDENTIFICATION</scope>
</reference>
<reference evidence="2" key="3">
    <citation type="submission" date="2025-08" db="UniProtKB">
        <authorList>
            <consortium name="Ensembl"/>
        </authorList>
    </citation>
    <scope>IDENTIFICATION</scope>
</reference>
<evidence type="ECO:0000313" key="3">
    <source>
        <dbReference type="Proteomes" id="UP000008144"/>
    </source>
</evidence>
<keyword evidence="1" id="KW-1133">Transmembrane helix</keyword>
<keyword evidence="3" id="KW-1185">Reference proteome</keyword>
<organism evidence="2 3">
    <name type="scientific">Ciona intestinalis</name>
    <name type="common">Transparent sea squirt</name>
    <name type="synonym">Ascidia intestinalis</name>
    <dbReference type="NCBI Taxonomy" id="7719"/>
    <lineage>
        <taxon>Eukaryota</taxon>
        <taxon>Metazoa</taxon>
        <taxon>Chordata</taxon>
        <taxon>Tunicata</taxon>
        <taxon>Ascidiacea</taxon>
        <taxon>Phlebobranchia</taxon>
        <taxon>Cionidae</taxon>
        <taxon>Ciona</taxon>
    </lineage>
</organism>
<dbReference type="EMBL" id="EAAA01001478">
    <property type="status" value="NOT_ANNOTATED_CDS"/>
    <property type="molecule type" value="Genomic_DNA"/>
</dbReference>
<feature type="transmembrane region" description="Helical" evidence="1">
    <location>
        <begin position="117"/>
        <end position="141"/>
    </location>
</feature>
<reference evidence="2" key="2">
    <citation type="journal article" date="2008" name="Genome Biol.">
        <title>Improved genome assembly and evidence-based global gene model set for the chordate Ciona intestinalis: new insight into intron and operon populations.</title>
        <authorList>
            <person name="Satou Y."/>
            <person name="Mineta K."/>
            <person name="Ogasawara M."/>
            <person name="Sasakura Y."/>
            <person name="Shoguchi E."/>
            <person name="Ueno K."/>
            <person name="Yamada L."/>
            <person name="Matsumoto J."/>
            <person name="Wasserscheid J."/>
            <person name="Dewar K."/>
            <person name="Wiley G.B."/>
            <person name="Macmil S.L."/>
            <person name="Roe B.A."/>
            <person name="Zeller R.W."/>
            <person name="Hastings K.E."/>
            <person name="Lemaire P."/>
            <person name="Lindquist E."/>
            <person name="Endo T."/>
            <person name="Hotta K."/>
            <person name="Inaba K."/>
        </authorList>
    </citation>
    <scope>NUCLEOTIDE SEQUENCE [LARGE SCALE GENOMIC DNA]</scope>
    <source>
        <strain evidence="2">wild type</strain>
    </source>
</reference>
<feature type="transmembrane region" description="Helical" evidence="1">
    <location>
        <begin position="161"/>
        <end position="187"/>
    </location>
</feature>
<sequence>MLFVTAYVLVMLLYGIITNGSICKSLRRRASTSRSTLRSSLVVAVTIYSAVTLCKFILAEIVAFTEALLENCSIYAKANRVIHISGFTSLGVFLWLRQRVLYNMPQLKHLATTCITWWSNITLFVVGLAAVSGVVLVINPFKTTTGYWLNNGRCFRAPEGLSASASIGVMSCIVVQGSLLALFIRIVGKKRFRKHR</sequence>
<name>F6ZU78_CIOIN</name>
<feature type="transmembrane region" description="Helical" evidence="1">
    <location>
        <begin position="78"/>
        <end position="96"/>
    </location>
</feature>
<feature type="transmembrane region" description="Helical" evidence="1">
    <location>
        <begin position="39"/>
        <end position="58"/>
    </location>
</feature>
<dbReference type="Ensembl" id="ENSCINT00000022137.2">
    <property type="protein sequence ID" value="ENSCINP00000021891.2"/>
    <property type="gene ID" value="ENSCING00000011465.2"/>
</dbReference>
<proteinExistence type="predicted"/>
<feature type="transmembrane region" description="Helical" evidence="1">
    <location>
        <begin position="6"/>
        <end position="27"/>
    </location>
</feature>